<protein>
    <submittedName>
        <fullName evidence="2">Uncharacterized protein LOC106808872</fullName>
    </submittedName>
</protein>
<reference evidence="2" key="1">
    <citation type="submission" date="2025-08" db="UniProtKB">
        <authorList>
            <consortium name="RefSeq"/>
        </authorList>
    </citation>
    <scope>IDENTIFICATION</scope>
</reference>
<gene>
    <name evidence="2" type="primary">LOC106808872</name>
</gene>
<dbReference type="Proteomes" id="UP000695022">
    <property type="component" value="Unplaced"/>
</dbReference>
<dbReference type="RefSeq" id="XP_014667250.1">
    <property type="nucleotide sequence ID" value="XM_014811764.1"/>
</dbReference>
<evidence type="ECO:0000313" key="2">
    <source>
        <dbReference type="RefSeq" id="XP_014667250.1"/>
    </source>
</evidence>
<proteinExistence type="predicted"/>
<evidence type="ECO:0000313" key="1">
    <source>
        <dbReference type="Proteomes" id="UP000695022"/>
    </source>
</evidence>
<keyword evidence="1" id="KW-1185">Reference proteome</keyword>
<accession>A0ABM1E4X9</accession>
<organism evidence="1 2">
    <name type="scientific">Priapulus caudatus</name>
    <name type="common">Priapulid worm</name>
    <dbReference type="NCBI Taxonomy" id="37621"/>
    <lineage>
        <taxon>Eukaryota</taxon>
        <taxon>Metazoa</taxon>
        <taxon>Ecdysozoa</taxon>
        <taxon>Scalidophora</taxon>
        <taxon>Priapulida</taxon>
        <taxon>Priapulimorpha</taxon>
        <taxon>Priapulimorphida</taxon>
        <taxon>Priapulidae</taxon>
        <taxon>Priapulus</taxon>
    </lineage>
</organism>
<sequence>MISTPAVSRMVVACAVNVLIHDGEAAPQMLPLVAPVLQLLDRRADEKLASVALTFVEVMLGMSEVVDSVVVHIEESCSASSLQFLMARGHEETKKVVDGIQAKRS</sequence>
<dbReference type="GeneID" id="106808872"/>
<name>A0ABM1E4X9_PRICU</name>